<protein>
    <recommendedName>
        <fullName evidence="4">PDZ domain-containing protein</fullName>
    </recommendedName>
</protein>
<dbReference type="AlphaFoldDB" id="A0A1V9Y713"/>
<feature type="compositionally biased region" description="Polar residues" evidence="1">
    <location>
        <begin position="1"/>
        <end position="20"/>
    </location>
</feature>
<reference evidence="2 3" key="1">
    <citation type="journal article" date="2014" name="Genome Biol. Evol.">
        <title>The secreted proteins of Achlya hypogyna and Thraustotheca clavata identify the ancestral oomycete secretome and reveal gene acquisitions by horizontal gene transfer.</title>
        <authorList>
            <person name="Misner I."/>
            <person name="Blouin N."/>
            <person name="Leonard G."/>
            <person name="Richards T.A."/>
            <person name="Lane C.E."/>
        </authorList>
    </citation>
    <scope>NUCLEOTIDE SEQUENCE [LARGE SCALE GENOMIC DNA]</scope>
    <source>
        <strain evidence="2 3">ATCC 34112</strain>
    </source>
</reference>
<evidence type="ECO:0000313" key="2">
    <source>
        <dbReference type="EMBL" id="OQR81520.1"/>
    </source>
</evidence>
<proteinExistence type="predicted"/>
<name>A0A1V9Y713_9STRA</name>
<evidence type="ECO:0000313" key="3">
    <source>
        <dbReference type="Proteomes" id="UP000243217"/>
    </source>
</evidence>
<feature type="region of interest" description="Disordered" evidence="1">
    <location>
        <begin position="206"/>
        <end position="245"/>
    </location>
</feature>
<feature type="compositionally biased region" description="Basic and acidic residues" evidence="1">
    <location>
        <begin position="48"/>
        <end position="57"/>
    </location>
</feature>
<organism evidence="2 3">
    <name type="scientific">Thraustotheca clavata</name>
    <dbReference type="NCBI Taxonomy" id="74557"/>
    <lineage>
        <taxon>Eukaryota</taxon>
        <taxon>Sar</taxon>
        <taxon>Stramenopiles</taxon>
        <taxon>Oomycota</taxon>
        <taxon>Saprolegniomycetes</taxon>
        <taxon>Saprolegniales</taxon>
        <taxon>Achlyaceae</taxon>
        <taxon>Thraustotheca</taxon>
    </lineage>
</organism>
<evidence type="ECO:0000256" key="1">
    <source>
        <dbReference type="SAM" id="MobiDB-lite"/>
    </source>
</evidence>
<keyword evidence="3" id="KW-1185">Reference proteome</keyword>
<feature type="compositionally biased region" description="Polar residues" evidence="1">
    <location>
        <begin position="71"/>
        <end position="86"/>
    </location>
</feature>
<evidence type="ECO:0008006" key="4">
    <source>
        <dbReference type="Google" id="ProtNLM"/>
    </source>
</evidence>
<feature type="region of interest" description="Disordered" evidence="1">
    <location>
        <begin position="102"/>
        <end position="121"/>
    </location>
</feature>
<dbReference type="SUPFAM" id="SSF50156">
    <property type="entry name" value="PDZ domain-like"/>
    <property type="match status" value="2"/>
</dbReference>
<dbReference type="EMBL" id="JNBS01004966">
    <property type="protein sequence ID" value="OQR81520.1"/>
    <property type="molecule type" value="Genomic_DNA"/>
</dbReference>
<gene>
    <name evidence="2" type="ORF">THRCLA_11650</name>
</gene>
<feature type="region of interest" description="Disordered" evidence="1">
    <location>
        <begin position="1"/>
        <end position="96"/>
    </location>
</feature>
<accession>A0A1V9Y713</accession>
<dbReference type="InterPro" id="IPR036034">
    <property type="entry name" value="PDZ_sf"/>
</dbReference>
<dbReference type="OrthoDB" id="114720at2759"/>
<feature type="non-terminal residue" evidence="2">
    <location>
        <position position="1"/>
    </location>
</feature>
<comment type="caution">
    <text evidence="2">The sequence shown here is derived from an EMBL/GenBank/DDBJ whole genome shotgun (WGS) entry which is preliminary data.</text>
</comment>
<dbReference type="Proteomes" id="UP000243217">
    <property type="component" value="Unassembled WGS sequence"/>
</dbReference>
<sequence length="446" mass="48936">SPQHQRGQARQASPQHQEQAAPQVGKYASRLGHHTSPRPLSDHSSPSTHEHGRESRVVKSSSSSGRESYRQAPSSTSSRQARSNIPPSSPYDEIDRQSYRFETERKLPNPNDNQVAFDRRSMPRRHRNEYDFQWGGGSLGLVLVEDPTNRVPVVKRLASQASRMVQEGDLLLYINANPTQDYKMPALMGMLKDLPKPIIMRFKRSGADFGSEPAPPPAPVRTSAPVASPPAPVRSPAPSLASPPTVPARPALLEGEYEFHWEDGSLGLAFSATAAELPYVKRLTGRGESPDLLLVTPGDELIMINDKVCAEIGFDQSLQTIKSAAKPAILRFRNVKFTTKEQAEPEPVAEPKALRLNDACMYSITWSDGPFGLTLKEQATNKGSVPIVTRKTGRNTCAGLQRVAIGDLLVEIGSMKVVDLGFENTTKVLRNVAKPVVLRFQAVTNK</sequence>